<reference evidence="2 3" key="1">
    <citation type="submission" date="2018-06" db="EMBL/GenBank/DDBJ databases">
        <authorList>
            <consortium name="Pathogen Informatics"/>
            <person name="Doyle S."/>
        </authorList>
    </citation>
    <scope>NUCLEOTIDE SEQUENCE [LARGE SCALE GENOMIC DNA]</scope>
    <source>
        <strain evidence="2 3">NCTC12872</strain>
    </source>
</reference>
<keyword evidence="1" id="KW-0812">Transmembrane</keyword>
<name>A0A379C9M0_9PAST</name>
<evidence type="ECO:0000313" key="2">
    <source>
        <dbReference type="EMBL" id="SUB58993.1"/>
    </source>
</evidence>
<keyword evidence="3" id="KW-1185">Reference proteome</keyword>
<evidence type="ECO:0000313" key="3">
    <source>
        <dbReference type="Proteomes" id="UP000255417"/>
    </source>
</evidence>
<keyword evidence="1" id="KW-1133">Transmembrane helix</keyword>
<evidence type="ECO:0000256" key="1">
    <source>
        <dbReference type="SAM" id="Phobius"/>
    </source>
</evidence>
<proteinExistence type="predicted"/>
<keyword evidence="1" id="KW-0472">Membrane</keyword>
<gene>
    <name evidence="2" type="ORF">NCTC12872_00965</name>
</gene>
<organism evidence="2 3">
    <name type="scientific">Phocoenobacter uteri</name>
    <dbReference type="NCBI Taxonomy" id="146806"/>
    <lineage>
        <taxon>Bacteria</taxon>
        <taxon>Pseudomonadati</taxon>
        <taxon>Pseudomonadota</taxon>
        <taxon>Gammaproteobacteria</taxon>
        <taxon>Pasteurellales</taxon>
        <taxon>Pasteurellaceae</taxon>
        <taxon>Phocoenobacter</taxon>
    </lineage>
</organism>
<accession>A0A379C9M0</accession>
<dbReference type="Proteomes" id="UP000255417">
    <property type="component" value="Unassembled WGS sequence"/>
</dbReference>
<dbReference type="RefSeq" id="WP_115315492.1">
    <property type="nucleotide sequence ID" value="NZ_LWIF01000001.1"/>
</dbReference>
<dbReference type="EMBL" id="UGTA01000001">
    <property type="protein sequence ID" value="SUB58993.1"/>
    <property type="molecule type" value="Genomic_DNA"/>
</dbReference>
<feature type="transmembrane region" description="Helical" evidence="1">
    <location>
        <begin position="12"/>
        <end position="45"/>
    </location>
</feature>
<protein>
    <submittedName>
        <fullName evidence="2">Uncharacterized protein</fullName>
    </submittedName>
</protein>
<sequence>MNNFKNWNVNDFAIWANFILGLALLAVDSKMNAIISILIAIFFTLYEIKEIIFKGYHLNVDTVKIKNIKMDDSPNR</sequence>
<dbReference type="AlphaFoldDB" id="A0A379C9M0"/>